<dbReference type="GO" id="GO:0016887">
    <property type="term" value="F:ATP hydrolysis activity"/>
    <property type="evidence" value="ECO:0007669"/>
    <property type="project" value="InterPro"/>
</dbReference>
<dbReference type="FunFam" id="1.20.1560.10:FF:000055">
    <property type="entry name" value="ABC multidrug transporter (Eurofung)"/>
    <property type="match status" value="1"/>
</dbReference>
<dbReference type="InterPro" id="IPR027417">
    <property type="entry name" value="P-loop_NTPase"/>
</dbReference>
<feature type="domain" description="ABC transmembrane type-1" evidence="13">
    <location>
        <begin position="901"/>
        <end position="1167"/>
    </location>
</feature>
<evidence type="ECO:0000313" key="14">
    <source>
        <dbReference type="EMBL" id="CAI0644646.1"/>
    </source>
</evidence>
<keyword evidence="6" id="KW-0547">Nucleotide-binding</keyword>
<gene>
    <name evidence="14" type="ORF">CGXH109_LOCUS37524</name>
</gene>
<keyword evidence="10" id="KW-0325">Glycoprotein</keyword>
<dbReference type="Gene3D" id="3.40.50.300">
    <property type="entry name" value="P-loop containing nucleotide triphosphate hydrolases"/>
    <property type="match status" value="2"/>
</dbReference>
<feature type="transmembrane region" description="Helical" evidence="11">
    <location>
        <begin position="1027"/>
        <end position="1047"/>
    </location>
</feature>
<evidence type="ECO:0000256" key="8">
    <source>
        <dbReference type="ARBA" id="ARBA00022989"/>
    </source>
</evidence>
<evidence type="ECO:0000259" key="12">
    <source>
        <dbReference type="PROSITE" id="PS50893"/>
    </source>
</evidence>
<feature type="transmembrane region" description="Helical" evidence="11">
    <location>
        <begin position="317"/>
        <end position="340"/>
    </location>
</feature>
<evidence type="ECO:0000313" key="15">
    <source>
        <dbReference type="Proteomes" id="UP001152533"/>
    </source>
</evidence>
<sequence length="1462" mass="159525">MKSSCTNDDTFGPVVHGCRDDFDLTIKFEQVILTIVPAAVFIVAALPRLFVLLRRPRVAAVLLTLISAPCLTTNQFFIAAYAGLRLHQLVLTSRSTSWTTTTSVASDAMVFVVSLAMMPLSFLEHARSPRPSTLLSIFLLVTFVLDVPLSRTLWLSAGSDAGRQQAYTSLASLVLKAAILVVESHQKPLAWYVDQKPQGPEAYGGIIKLASFFWLNGLFIKGYRKVLTISDLYLLDDAMTAEVLHAKFEPHYARNNSVGKSHPLARSLFRTLAIPLILPVVPRALRIGFMFGQPLLIQGLLRYLVEPADSSSPNKGYAFIGAAFFIYVGMAACQALHFYLHERSLFMVRGVLASAVYRKTTVLKLSAADDSAALTLMNADVERFKGGIQHFHEYWANPIEIAIACWLLERQIGAAFVSPIILVIICFAIAAVIAGVSASRQAVWMKAIQKRVGVTSKSISSMKALKISAMTGPVEKLILKLRLQDLHDGGRWRSMIICAVAASFTPTLLGPTVAFATTSSTLDVTRIFTSIAYLMLIAGPLGLLLQTFPMMTGAFACLGRIQAYLNKEARVDFRKTPESMPPAKQNGNVPADSEATAITVTQGFFGWEQGKNVLEKIDIKIPASSLTIIVGPIASGKSTLLRAFLGETPYNSGEVAFGVSCRNVGYCDQSPFLYNDTVKANIIGHSALDPERYKQVIDATMLSADLATLPKGDRTKIGSNGVTLSGGQRQRVALARALYLETEILILDDILSGLDANTEEHVFRRVFGPDGIVRRRGVTAVLCTHSVRHLPSANHIIALGTDCTVVEQGSFADLKNNGKYIESLKVSEEKAASKGADDDDEDEPELIALTKTKTAESVLEKEADKARQVGDTSVYGHWLGTMSPLVLAGYFFWCTAYGFNQAFPNIWLKIWSEDIVSPDPKHGKAYYLGIYALLEALCLVSLIMVIFICLRIMIYQSGAKLHQQSLRTLIGAPLRYLTVTDAGTITGLFAQDISLIDGELPMAFINFSFGLFTAIGMLFIIATTSPWLVITYPFLIGVVVAVQRFYLRTSRQLRLLDLEAKGPLYSHFIDTLKGLATVRALGFIPTDISVNNRLLDTSQRPAYQLALIQRWLALVLRLIVAAIAILVVTLSTQLRANSGYTGATLVTIMRLSDTLTMLASSFTSVETSIGAVARIKTFHETVKPETGPEEDTIPEESWPQKGAVEIKGISASYGDPEDPKSMDELAIRDLDLTINAGETVAVCGRTGSGKSSLVLLLLRLLNPLPDSDGDITIDSLPASKIDRDVLRRRIIAVSQDPIFLPDGSTIQDNLDPFGEADEAECRSVLEQVGLSAAIEDRGGLSADLPSEALSAGQKQLFCLARAVLRRRVRGRNGAEGGILLLDEVSSSVDKATEVEMHNVISREFKGYTVIMVSHRLDTVMDCDTIVVMDKGRVVEKGEPGVLKDQEGGVFRELWNASRTSEE</sequence>
<dbReference type="CDD" id="cd18580">
    <property type="entry name" value="ABC_6TM_ABCC_D2"/>
    <property type="match status" value="1"/>
</dbReference>
<dbReference type="InterPro" id="IPR011527">
    <property type="entry name" value="ABC1_TM_dom"/>
</dbReference>
<feature type="transmembrane region" description="Helical" evidence="11">
    <location>
        <begin position="134"/>
        <end position="154"/>
    </location>
</feature>
<evidence type="ECO:0000256" key="2">
    <source>
        <dbReference type="ARBA" id="ARBA00009726"/>
    </source>
</evidence>
<evidence type="ECO:0000256" key="6">
    <source>
        <dbReference type="ARBA" id="ARBA00022741"/>
    </source>
</evidence>
<dbReference type="GO" id="GO:0005886">
    <property type="term" value="C:plasma membrane"/>
    <property type="evidence" value="ECO:0007669"/>
    <property type="project" value="UniProtKB-SubCell"/>
</dbReference>
<keyword evidence="8 11" id="KW-1133">Transmembrane helix</keyword>
<feature type="transmembrane region" description="Helical" evidence="11">
    <location>
        <begin position="416"/>
        <end position="436"/>
    </location>
</feature>
<feature type="transmembrane region" description="Helical" evidence="11">
    <location>
        <begin position="926"/>
        <end position="950"/>
    </location>
</feature>
<dbReference type="EMBL" id="CAMGZC010000181">
    <property type="protein sequence ID" value="CAI0644646.1"/>
    <property type="molecule type" value="Genomic_DNA"/>
</dbReference>
<organism evidence="14 15">
    <name type="scientific">Colletotrichum noveboracense</name>
    <dbReference type="NCBI Taxonomy" id="2664923"/>
    <lineage>
        <taxon>Eukaryota</taxon>
        <taxon>Fungi</taxon>
        <taxon>Dikarya</taxon>
        <taxon>Ascomycota</taxon>
        <taxon>Pezizomycotina</taxon>
        <taxon>Sordariomycetes</taxon>
        <taxon>Hypocreomycetidae</taxon>
        <taxon>Glomerellales</taxon>
        <taxon>Glomerellaceae</taxon>
        <taxon>Colletotrichum</taxon>
        <taxon>Colletotrichum gloeosporioides species complex</taxon>
    </lineage>
</organism>
<feature type="transmembrane region" description="Helical" evidence="11">
    <location>
        <begin position="1003"/>
        <end position="1021"/>
    </location>
</feature>
<dbReference type="SMART" id="SM00382">
    <property type="entry name" value="AAA"/>
    <property type="match status" value="2"/>
</dbReference>
<feature type="transmembrane region" description="Helical" evidence="11">
    <location>
        <begin position="527"/>
        <end position="545"/>
    </location>
</feature>
<feature type="transmembrane region" description="Helical" evidence="11">
    <location>
        <begin position="1111"/>
        <end position="1130"/>
    </location>
</feature>
<dbReference type="InterPro" id="IPR036640">
    <property type="entry name" value="ABC1_TM_sf"/>
</dbReference>
<dbReference type="InterPro" id="IPR044726">
    <property type="entry name" value="ABCC_6TM_D2"/>
</dbReference>
<dbReference type="Pfam" id="PF24357">
    <property type="entry name" value="TMD0_ABC"/>
    <property type="match status" value="1"/>
</dbReference>
<dbReference type="InterPro" id="IPR003593">
    <property type="entry name" value="AAA+_ATPase"/>
</dbReference>
<dbReference type="GO" id="GO:0140359">
    <property type="term" value="F:ABC-type transporter activity"/>
    <property type="evidence" value="ECO:0007669"/>
    <property type="project" value="InterPro"/>
</dbReference>
<dbReference type="FunFam" id="1.20.1560.10:FF:000066">
    <property type="entry name" value="ABC multidrug transporter (Eurofung)"/>
    <property type="match status" value="1"/>
</dbReference>
<evidence type="ECO:0000256" key="1">
    <source>
        <dbReference type="ARBA" id="ARBA00004651"/>
    </source>
</evidence>
<dbReference type="CDD" id="cd18579">
    <property type="entry name" value="ABC_6TM_ABCC_D1"/>
    <property type="match status" value="1"/>
</dbReference>
<dbReference type="InterPro" id="IPR003439">
    <property type="entry name" value="ABC_transporter-like_ATP-bd"/>
</dbReference>
<protein>
    <recommendedName>
        <fullName evidence="16">ABC transporter</fullName>
    </recommendedName>
</protein>
<evidence type="ECO:0000259" key="13">
    <source>
        <dbReference type="PROSITE" id="PS50929"/>
    </source>
</evidence>
<keyword evidence="3" id="KW-0813">Transport</keyword>
<evidence type="ECO:0000256" key="5">
    <source>
        <dbReference type="ARBA" id="ARBA00022692"/>
    </source>
</evidence>
<feature type="transmembrane region" description="Helical" evidence="11">
    <location>
        <begin position="31"/>
        <end position="51"/>
    </location>
</feature>
<keyword evidence="5 11" id="KW-0812">Transmembrane</keyword>
<evidence type="ECO:0008006" key="16">
    <source>
        <dbReference type="Google" id="ProtNLM"/>
    </source>
</evidence>
<dbReference type="CDD" id="cd03250">
    <property type="entry name" value="ABCC_MRP_domain1"/>
    <property type="match status" value="1"/>
</dbReference>
<evidence type="ECO:0000256" key="11">
    <source>
        <dbReference type="SAM" id="Phobius"/>
    </source>
</evidence>
<feature type="domain" description="ABC transporter" evidence="12">
    <location>
        <begin position="1204"/>
        <end position="1455"/>
    </location>
</feature>
<keyword evidence="15" id="KW-1185">Reference proteome</keyword>
<dbReference type="PANTHER" id="PTHR24223">
    <property type="entry name" value="ATP-BINDING CASSETTE SUB-FAMILY C"/>
    <property type="match status" value="1"/>
</dbReference>
<dbReference type="SUPFAM" id="SSF52540">
    <property type="entry name" value="P-loop containing nucleoside triphosphate hydrolases"/>
    <property type="match status" value="2"/>
</dbReference>
<keyword evidence="7" id="KW-0067">ATP-binding</keyword>
<feature type="transmembrane region" description="Helical" evidence="11">
    <location>
        <begin position="58"/>
        <end position="84"/>
    </location>
</feature>
<feature type="transmembrane region" description="Helical" evidence="11">
    <location>
        <begin position="875"/>
        <end position="899"/>
    </location>
</feature>
<dbReference type="PROSITE" id="PS50893">
    <property type="entry name" value="ABC_TRANSPORTER_2"/>
    <property type="match status" value="2"/>
</dbReference>
<feature type="domain" description="ABC transmembrane type-1" evidence="13">
    <location>
        <begin position="284"/>
        <end position="553"/>
    </location>
</feature>
<evidence type="ECO:0000256" key="9">
    <source>
        <dbReference type="ARBA" id="ARBA00023136"/>
    </source>
</evidence>
<comment type="subcellular location">
    <subcellularLocation>
        <location evidence="1">Cell membrane</location>
        <topology evidence="1">Multi-pass membrane protein</topology>
    </subcellularLocation>
</comment>
<dbReference type="SUPFAM" id="SSF90123">
    <property type="entry name" value="ABC transporter transmembrane region"/>
    <property type="match status" value="2"/>
</dbReference>
<feature type="transmembrane region" description="Helical" evidence="11">
    <location>
        <begin position="104"/>
        <end position="122"/>
    </location>
</feature>
<dbReference type="InterPro" id="IPR017871">
    <property type="entry name" value="ABC_transporter-like_CS"/>
</dbReference>
<dbReference type="FunFam" id="3.40.50.300:FF:002145">
    <property type="entry name" value="ABC transporter (MsbA subfamily)"/>
    <property type="match status" value="1"/>
</dbReference>
<dbReference type="Pfam" id="PF00005">
    <property type="entry name" value="ABC_tran"/>
    <property type="match status" value="2"/>
</dbReference>
<dbReference type="GO" id="GO:0005524">
    <property type="term" value="F:ATP binding"/>
    <property type="evidence" value="ECO:0007669"/>
    <property type="project" value="UniProtKB-KW"/>
</dbReference>
<dbReference type="Gene3D" id="1.20.1560.10">
    <property type="entry name" value="ABC transporter type 1, transmembrane domain"/>
    <property type="match status" value="2"/>
</dbReference>
<keyword evidence="9 11" id="KW-0472">Membrane</keyword>
<dbReference type="Proteomes" id="UP001152533">
    <property type="component" value="Unassembled WGS sequence"/>
</dbReference>
<dbReference type="InterPro" id="IPR050173">
    <property type="entry name" value="ABC_transporter_C-like"/>
</dbReference>
<evidence type="ECO:0000256" key="4">
    <source>
        <dbReference type="ARBA" id="ARBA00022475"/>
    </source>
</evidence>
<dbReference type="PROSITE" id="PS50929">
    <property type="entry name" value="ABC_TM1F"/>
    <property type="match status" value="2"/>
</dbReference>
<comment type="similarity">
    <text evidence="2">Belongs to the ABC transporter superfamily. ABCC family. Conjugate transporter (TC 3.A.1.208) subfamily.</text>
</comment>
<evidence type="ECO:0000256" key="7">
    <source>
        <dbReference type="ARBA" id="ARBA00022840"/>
    </source>
</evidence>
<evidence type="ECO:0000256" key="10">
    <source>
        <dbReference type="ARBA" id="ARBA00023180"/>
    </source>
</evidence>
<evidence type="ECO:0000256" key="3">
    <source>
        <dbReference type="ARBA" id="ARBA00022448"/>
    </source>
</evidence>
<reference evidence="14" key="1">
    <citation type="submission" date="2022-08" db="EMBL/GenBank/DDBJ databases">
        <authorList>
            <person name="Giroux E."/>
            <person name="Giroux E."/>
        </authorList>
    </citation>
    <scope>NUCLEOTIDE SEQUENCE</scope>
    <source>
        <strain evidence="14">H1091258</strain>
    </source>
</reference>
<dbReference type="PROSITE" id="PS00211">
    <property type="entry name" value="ABC_TRANSPORTER_1"/>
    <property type="match status" value="2"/>
</dbReference>
<feature type="transmembrane region" description="Helical" evidence="11">
    <location>
        <begin position="492"/>
        <end position="515"/>
    </location>
</feature>
<proteinExistence type="inferred from homology"/>
<feature type="domain" description="ABC transporter" evidence="12">
    <location>
        <begin position="598"/>
        <end position="826"/>
    </location>
</feature>
<dbReference type="InterPro" id="IPR056227">
    <property type="entry name" value="TMD0_ABC"/>
</dbReference>
<accession>A0A9W4RNX4</accession>
<dbReference type="PANTHER" id="PTHR24223:SF345">
    <property type="entry name" value="ABC MULTIDRUG TRANSPORTER (EUROFUNG)"/>
    <property type="match status" value="1"/>
</dbReference>
<keyword evidence="4" id="KW-1003">Cell membrane</keyword>
<dbReference type="Pfam" id="PF00664">
    <property type="entry name" value="ABC_membrane"/>
    <property type="match status" value="2"/>
</dbReference>
<dbReference type="InterPro" id="IPR044746">
    <property type="entry name" value="ABCC_6TM_D1"/>
</dbReference>
<comment type="caution">
    <text evidence="14">The sequence shown here is derived from an EMBL/GenBank/DDBJ whole genome shotgun (WGS) entry which is preliminary data.</text>
</comment>
<name>A0A9W4RNX4_9PEZI</name>